<comment type="subunit">
    <text evidence="8">Component of a pre-mRNA cleavage factor complex. Interacts directly with PCF11.</text>
</comment>
<evidence type="ECO:0000259" key="10">
    <source>
        <dbReference type="Pfam" id="PF06807"/>
    </source>
</evidence>
<keyword evidence="5 8" id="KW-0547">Nucleotide-binding</keyword>
<evidence type="ECO:0000256" key="5">
    <source>
        <dbReference type="ARBA" id="ARBA00022741"/>
    </source>
</evidence>
<dbReference type="GO" id="GO:0051731">
    <property type="term" value="F:polynucleotide 5'-hydroxyl-kinase activity"/>
    <property type="evidence" value="ECO:0007669"/>
    <property type="project" value="InterPro"/>
</dbReference>
<reference evidence="13" key="1">
    <citation type="submission" date="2023-06" db="EMBL/GenBank/DDBJ databases">
        <authorList>
            <consortium name="Lawrence Berkeley National Laboratory"/>
            <person name="Ahrendt S."/>
            <person name="Sahu N."/>
            <person name="Indic B."/>
            <person name="Wong-Bajracharya J."/>
            <person name="Merenyi Z."/>
            <person name="Ke H.-M."/>
            <person name="Monk M."/>
            <person name="Kocsube S."/>
            <person name="Drula E."/>
            <person name="Lipzen A."/>
            <person name="Balint B."/>
            <person name="Henrissat B."/>
            <person name="Andreopoulos B."/>
            <person name="Martin F.M."/>
            <person name="Harder C.B."/>
            <person name="Rigling D."/>
            <person name="Ford K.L."/>
            <person name="Foster G.D."/>
            <person name="Pangilinan J."/>
            <person name="Papanicolaou A."/>
            <person name="Barry K."/>
            <person name="LaButti K."/>
            <person name="Viragh M."/>
            <person name="Koriabine M."/>
            <person name="Yan M."/>
            <person name="Riley R."/>
            <person name="Champramary S."/>
            <person name="Plett K.L."/>
            <person name="Tsai I.J."/>
            <person name="Slot J."/>
            <person name="Sipos G."/>
            <person name="Plett J."/>
            <person name="Nagy L.G."/>
            <person name="Grigoriev I.V."/>
        </authorList>
    </citation>
    <scope>NUCLEOTIDE SEQUENCE</scope>
    <source>
        <strain evidence="13">HWK02</strain>
    </source>
</reference>
<dbReference type="InterPro" id="IPR032324">
    <property type="entry name" value="Clp1_N"/>
</dbReference>
<evidence type="ECO:0000259" key="11">
    <source>
        <dbReference type="Pfam" id="PF16573"/>
    </source>
</evidence>
<dbReference type="PANTHER" id="PTHR12755:SF6">
    <property type="entry name" value="POLYRIBONUCLEOTIDE 5'-HYDROXYL-KINASE CLP1"/>
    <property type="match status" value="1"/>
</dbReference>
<dbReference type="PANTHER" id="PTHR12755">
    <property type="entry name" value="CLEAVAGE/POLYADENYLATION FACTOR IA SUBUNIT CLP1P"/>
    <property type="match status" value="1"/>
</dbReference>
<evidence type="ECO:0000256" key="3">
    <source>
        <dbReference type="ARBA" id="ARBA00019824"/>
    </source>
</evidence>
<evidence type="ECO:0000256" key="7">
    <source>
        <dbReference type="ARBA" id="ARBA00023242"/>
    </source>
</evidence>
<feature type="compositionally biased region" description="Polar residues" evidence="9">
    <location>
        <begin position="277"/>
        <end position="288"/>
    </location>
</feature>
<dbReference type="GO" id="GO:0031124">
    <property type="term" value="P:mRNA 3'-end processing"/>
    <property type="evidence" value="ECO:0007669"/>
    <property type="project" value="UniProtKB-UniRule"/>
</dbReference>
<dbReference type="InterPro" id="IPR038238">
    <property type="entry name" value="Clp1_C_sf"/>
</dbReference>
<feature type="domain" description="Clp1 P-loop" evidence="12">
    <location>
        <begin position="150"/>
        <end position="361"/>
    </location>
</feature>
<feature type="domain" description="Clp1 C-terminal" evidence="10">
    <location>
        <begin position="385"/>
        <end position="506"/>
    </location>
</feature>
<comment type="caution">
    <text evidence="13">The sequence shown here is derived from an EMBL/GenBank/DDBJ whole genome shotgun (WGS) entry which is preliminary data.</text>
</comment>
<evidence type="ECO:0000256" key="6">
    <source>
        <dbReference type="ARBA" id="ARBA00022840"/>
    </source>
</evidence>
<comment type="similarity">
    <text evidence="8">Belongs to the Clp1 family. Clp1 subfamily.</text>
</comment>
<accession>A0AA39TPS5</accession>
<protein>
    <recommendedName>
        <fullName evidence="3">Polynucleotide 5'-hydroxyl-kinase GRC3</fullName>
    </recommendedName>
    <alternativeName>
        <fullName evidence="2">Polynucleotide 5'-hydroxyl-kinase grc3</fullName>
    </alternativeName>
</protein>
<dbReference type="Pfam" id="PF16575">
    <property type="entry name" value="CLP1_P"/>
    <property type="match status" value="1"/>
</dbReference>
<evidence type="ECO:0000256" key="9">
    <source>
        <dbReference type="SAM" id="MobiDB-lite"/>
    </source>
</evidence>
<dbReference type="Proteomes" id="UP001175228">
    <property type="component" value="Unassembled WGS sequence"/>
</dbReference>
<dbReference type="InterPro" id="IPR045116">
    <property type="entry name" value="Clp1/Grc3"/>
</dbReference>
<dbReference type="Gene3D" id="3.40.50.300">
    <property type="entry name" value="P-loop containing nucleotide triphosphate hydrolases"/>
    <property type="match status" value="1"/>
</dbReference>
<sequence length="507" mass="54747">MSEETPETKEWVLEPGTEYRFELDPCTSLAVKAGIQLSRGHAEIFGFELVEGQTYVFGAECKGAIFTWQGCIIEMSLFRAHLVINCYFHVTGHPSTDYVSEETPMNAYGNLHVAFEQMRVRALGVLNGSPPPPDTKPDVNAEPPRVLILGPENSGKTSVCKILVNYAVRAGQGWTPLLVNLDPSEGGWSAPGAVSVAPVSSPLPTSSPANVLGTAATSAPTSLSSNALVPLAYWYGHPEPRKNTLLMDRLIRNLGENVRERQDNDPRGSAAGIIVDTPSSLGSGPASSTEQRQRLIKACVESFRINVILVVGHEKLNVEMQRAYGSRLTVVKIPKSGGVVELDLGYRERVNNYQMHTYMYGQVIQPPAGISASSVSADTFTDIILSPSSSVISFDDLTIYRIGAATMAPSDALPVGAKRVVSETQPVLVNPSQPGSGLLNAVLALLSPFNPDENERYDEEILDLTVVGFLVITKLDIPQRKMTILAPNQGSVVGKTAIVGSYEWQDQ</sequence>
<evidence type="ECO:0000259" key="12">
    <source>
        <dbReference type="Pfam" id="PF16575"/>
    </source>
</evidence>
<dbReference type="InterPro" id="IPR028606">
    <property type="entry name" value="Clp1"/>
</dbReference>
<dbReference type="AlphaFoldDB" id="A0AA39TPS5"/>
<feature type="domain" description="Clp1 N-terminal" evidence="11">
    <location>
        <begin position="13"/>
        <end position="122"/>
    </location>
</feature>
<keyword evidence="4 8" id="KW-0507">mRNA processing</keyword>
<evidence type="ECO:0000313" key="13">
    <source>
        <dbReference type="EMBL" id="KAK0497021.1"/>
    </source>
</evidence>
<keyword evidence="14" id="KW-1185">Reference proteome</keyword>
<feature type="binding site" evidence="8">
    <location>
        <position position="62"/>
    </location>
    <ligand>
        <name>ATP</name>
        <dbReference type="ChEBI" id="CHEBI:30616"/>
    </ligand>
</feature>
<gene>
    <name evidence="8" type="primary">CLP1</name>
    <name evidence="13" type="ORF">EDD18DRAFT_1285689</name>
</gene>
<dbReference type="GO" id="GO:0006388">
    <property type="term" value="P:tRNA splicing, via endonucleolytic cleavage and ligation"/>
    <property type="evidence" value="ECO:0007669"/>
    <property type="project" value="TreeGrafter"/>
</dbReference>
<dbReference type="Pfam" id="PF06807">
    <property type="entry name" value="Clp1"/>
    <property type="match status" value="1"/>
</dbReference>
<dbReference type="Pfam" id="PF16573">
    <property type="entry name" value="CLP1_N"/>
    <property type="match status" value="1"/>
</dbReference>
<dbReference type="GO" id="GO:0005849">
    <property type="term" value="C:mRNA cleavage factor complex"/>
    <property type="evidence" value="ECO:0007669"/>
    <property type="project" value="UniProtKB-UniRule"/>
</dbReference>
<dbReference type="Gene3D" id="2.40.30.330">
    <property type="entry name" value="Pre-mRNA cleavage complex subunit Clp1, C-terminal domain"/>
    <property type="match status" value="1"/>
</dbReference>
<evidence type="ECO:0000313" key="14">
    <source>
        <dbReference type="Proteomes" id="UP001175228"/>
    </source>
</evidence>
<dbReference type="InterPro" id="IPR038239">
    <property type="entry name" value="Clp1_N_sf"/>
</dbReference>
<dbReference type="Gene3D" id="2.60.120.1030">
    <property type="entry name" value="Clp1, DNA binding domain"/>
    <property type="match status" value="1"/>
</dbReference>
<feature type="region of interest" description="Disordered" evidence="9">
    <location>
        <begin position="258"/>
        <end position="288"/>
    </location>
</feature>
<evidence type="ECO:0000256" key="2">
    <source>
        <dbReference type="ARBA" id="ARBA00018706"/>
    </source>
</evidence>
<dbReference type="InterPro" id="IPR027417">
    <property type="entry name" value="P-loop_NTPase"/>
</dbReference>
<feature type="binding site" evidence="8">
    <location>
        <position position="18"/>
    </location>
    <ligand>
        <name>ATP</name>
        <dbReference type="ChEBI" id="CHEBI:30616"/>
    </ligand>
</feature>
<evidence type="ECO:0000256" key="1">
    <source>
        <dbReference type="ARBA" id="ARBA00004123"/>
    </source>
</evidence>
<comment type="function">
    <text evidence="8">Required for endonucleolytic cleavage during polyadenylation-dependent pre-mRNA 3'-end formation.</text>
</comment>
<dbReference type="GO" id="GO:0005524">
    <property type="term" value="F:ATP binding"/>
    <property type="evidence" value="ECO:0007669"/>
    <property type="project" value="UniProtKB-UniRule"/>
</dbReference>
<name>A0AA39TPS5_9AGAR</name>
<keyword evidence="6 8" id="KW-0067">ATP-binding</keyword>
<dbReference type="InterPro" id="IPR032319">
    <property type="entry name" value="CLP1_P"/>
</dbReference>
<dbReference type="EMBL" id="JAUEPU010000014">
    <property type="protein sequence ID" value="KAK0497021.1"/>
    <property type="molecule type" value="Genomic_DNA"/>
</dbReference>
<dbReference type="SUPFAM" id="SSF52540">
    <property type="entry name" value="P-loop containing nucleoside triphosphate hydrolases"/>
    <property type="match status" value="1"/>
</dbReference>
<keyword evidence="7 8" id="KW-0539">Nucleus</keyword>
<comment type="subcellular location">
    <subcellularLocation>
        <location evidence="1 8">Nucleus</location>
    </subcellularLocation>
</comment>
<dbReference type="HAMAP" id="MF_03035">
    <property type="entry name" value="Clp1"/>
    <property type="match status" value="1"/>
</dbReference>
<organism evidence="13 14">
    <name type="scientific">Armillaria luteobubalina</name>
    <dbReference type="NCBI Taxonomy" id="153913"/>
    <lineage>
        <taxon>Eukaryota</taxon>
        <taxon>Fungi</taxon>
        <taxon>Dikarya</taxon>
        <taxon>Basidiomycota</taxon>
        <taxon>Agaricomycotina</taxon>
        <taxon>Agaricomycetes</taxon>
        <taxon>Agaricomycetidae</taxon>
        <taxon>Agaricales</taxon>
        <taxon>Marasmiineae</taxon>
        <taxon>Physalacriaceae</taxon>
        <taxon>Armillaria</taxon>
    </lineage>
</organism>
<dbReference type="InterPro" id="IPR010655">
    <property type="entry name" value="Clp1_C"/>
</dbReference>
<evidence type="ECO:0000256" key="8">
    <source>
        <dbReference type="HAMAP-Rule" id="MF_03035"/>
    </source>
</evidence>
<feature type="binding site" evidence="8">
    <location>
        <begin position="153"/>
        <end position="158"/>
    </location>
    <ligand>
        <name>ATP</name>
        <dbReference type="ChEBI" id="CHEBI:30616"/>
    </ligand>
</feature>
<evidence type="ECO:0000256" key="4">
    <source>
        <dbReference type="ARBA" id="ARBA00022664"/>
    </source>
</evidence>
<proteinExistence type="inferred from homology"/>